<gene>
    <name evidence="1" type="ORF">CYR32_05425</name>
</gene>
<evidence type="ECO:0000313" key="2">
    <source>
        <dbReference type="Proteomes" id="UP000234503"/>
    </source>
</evidence>
<dbReference type="Proteomes" id="UP000234503">
    <property type="component" value="Unassembled WGS sequence"/>
</dbReference>
<reference evidence="1 2" key="1">
    <citation type="submission" date="2017-12" db="EMBL/GenBank/DDBJ databases">
        <title>Characterization of six clinical isolates of Enterochimera gen. nov., a novel genus of the Yersiniaciae family and the three species Enterochimera arupensis sp. nov., Enterochimera coloradensis sp. nov, and Enterochimera californica sp. nov.</title>
        <authorList>
            <person name="Rossi A."/>
            <person name="Fisher M."/>
        </authorList>
    </citation>
    <scope>NUCLEOTIDE SEQUENCE [LARGE SCALE GENOMIC DNA]</scope>
    <source>
        <strain evidence="2">2016-Iso4</strain>
    </source>
</reference>
<proteinExistence type="predicted"/>
<protein>
    <submittedName>
        <fullName evidence="1">Uncharacterized protein</fullName>
    </submittedName>
</protein>
<accession>A0A2N5E949</accession>
<comment type="caution">
    <text evidence="1">The sequence shown here is derived from an EMBL/GenBank/DDBJ whole genome shotgun (WGS) entry which is preliminary data.</text>
</comment>
<dbReference type="AlphaFoldDB" id="A0A2N5E949"/>
<sequence>MELSAAMTVNSPCYPTKVRKCVLDALSINVNNNASLVGEDTLTAPRGPKEAHILTPLTAI</sequence>
<evidence type="ECO:0000313" key="1">
    <source>
        <dbReference type="EMBL" id="PLR38435.1"/>
    </source>
</evidence>
<dbReference type="OrthoDB" id="6561294at2"/>
<organism evidence="1 2">
    <name type="scientific">Chimaeribacter coloradensis</name>
    <dbReference type="NCBI Taxonomy" id="2060068"/>
    <lineage>
        <taxon>Bacteria</taxon>
        <taxon>Pseudomonadati</taxon>
        <taxon>Pseudomonadota</taxon>
        <taxon>Gammaproteobacteria</taxon>
        <taxon>Enterobacterales</taxon>
        <taxon>Yersiniaceae</taxon>
        <taxon>Chimaeribacter</taxon>
    </lineage>
</organism>
<dbReference type="EMBL" id="PJZH01000003">
    <property type="protein sequence ID" value="PLR38435.1"/>
    <property type="molecule type" value="Genomic_DNA"/>
</dbReference>
<keyword evidence="2" id="KW-1185">Reference proteome</keyword>
<name>A0A2N5E949_9GAMM</name>